<dbReference type="GO" id="GO:0046872">
    <property type="term" value="F:metal ion binding"/>
    <property type="evidence" value="ECO:0007669"/>
    <property type="project" value="UniProtKB-KW"/>
</dbReference>
<dbReference type="PROSITE" id="PS51674">
    <property type="entry name" value="4FE4S_WBL"/>
    <property type="match status" value="1"/>
</dbReference>
<dbReference type="AlphaFoldDB" id="A0A7G9QZW7"/>
<dbReference type="GO" id="GO:0047134">
    <property type="term" value="F:protein-disulfide reductase [NAD(P)H] activity"/>
    <property type="evidence" value="ECO:0007669"/>
    <property type="project" value="TreeGrafter"/>
</dbReference>
<protein>
    <recommendedName>
        <fullName evidence="11">Transcriptional regulator WhiB</fullName>
    </recommendedName>
</protein>
<comment type="subcellular location">
    <subcellularLocation>
        <location evidence="1 11">Cytoplasm</location>
    </subcellularLocation>
</comment>
<comment type="PTM">
    <text evidence="11">The Fe-S cluster can be nitrosylated by nitric oxide (NO).</text>
</comment>
<comment type="cofactor">
    <cofactor evidence="11">
        <name>[4Fe-4S] cluster</name>
        <dbReference type="ChEBI" id="CHEBI:49883"/>
    </cofactor>
    <text evidence="11">Binds 1 [4Fe-4S] cluster per subunit. Following nitrosylation of the [4Fe-4S] cluster binds 1 [4Fe-8(NO)] cluster per subunit.</text>
</comment>
<feature type="binding site" evidence="11">
    <location>
        <position position="50"/>
    </location>
    <ligand>
        <name>[4Fe-4S] cluster</name>
        <dbReference type="ChEBI" id="CHEBI:49883"/>
    </ligand>
</feature>
<dbReference type="GO" id="GO:0003677">
    <property type="term" value="F:DNA binding"/>
    <property type="evidence" value="ECO:0007669"/>
    <property type="project" value="UniProtKB-UniRule"/>
</dbReference>
<dbReference type="GO" id="GO:0045454">
    <property type="term" value="P:cell redox homeostasis"/>
    <property type="evidence" value="ECO:0007669"/>
    <property type="project" value="TreeGrafter"/>
</dbReference>
<evidence type="ECO:0000256" key="3">
    <source>
        <dbReference type="ARBA" id="ARBA00022485"/>
    </source>
</evidence>
<keyword evidence="14" id="KW-1185">Reference proteome</keyword>
<dbReference type="HAMAP" id="MF_01479">
    <property type="entry name" value="WhiB"/>
    <property type="match status" value="1"/>
</dbReference>
<sequence length="108" mass="11421">MSISPATTSSSDGQWVSEWAPLGRCAGSDPDALFVQGKAQRAAKVVCKGCPVVAECLADALDNRTEFGVWGGMTERERRALLRRRPDVRSWAAVLSAAKSEGAEGAIA</sequence>
<keyword evidence="11" id="KW-0963">Cytoplasm</keyword>
<evidence type="ECO:0000259" key="12">
    <source>
        <dbReference type="PROSITE" id="PS51674"/>
    </source>
</evidence>
<comment type="similarity">
    <text evidence="2 11">Belongs to the WhiB family.</text>
</comment>
<gene>
    <name evidence="11" type="primary">whiB</name>
    <name evidence="13" type="ORF">H9L10_11485</name>
</gene>
<evidence type="ECO:0000313" key="14">
    <source>
        <dbReference type="Proteomes" id="UP000515976"/>
    </source>
</evidence>
<dbReference type="PANTHER" id="PTHR38839">
    <property type="entry name" value="TRANSCRIPTIONAL REGULATOR WHID-RELATED"/>
    <property type="match status" value="1"/>
</dbReference>
<feature type="binding site" evidence="11">
    <location>
        <position position="47"/>
    </location>
    <ligand>
        <name>[4Fe-4S] cluster</name>
        <dbReference type="ChEBI" id="CHEBI:49883"/>
    </ligand>
</feature>
<dbReference type="InterPro" id="IPR034768">
    <property type="entry name" value="4FE4S_WBL"/>
</dbReference>
<dbReference type="InterPro" id="IPR003482">
    <property type="entry name" value="Whib"/>
</dbReference>
<dbReference type="PANTHER" id="PTHR38839:SF7">
    <property type="entry name" value="TRANSCRIPTIONAL REGULATOR WHIB4"/>
    <property type="match status" value="1"/>
</dbReference>
<evidence type="ECO:0000256" key="4">
    <source>
        <dbReference type="ARBA" id="ARBA00022723"/>
    </source>
</evidence>
<comment type="PTM">
    <text evidence="11">Upon Fe-S cluster removal intramolecular disulfide bonds are formed.</text>
</comment>
<dbReference type="GO" id="GO:0035731">
    <property type="term" value="F:dinitrosyl-iron complex binding"/>
    <property type="evidence" value="ECO:0007669"/>
    <property type="project" value="UniProtKB-UniRule"/>
</dbReference>
<comment type="function">
    <text evidence="11">Acts as a transcriptional regulator. Probably redox-responsive. The apo- but not holo-form probably binds DNA.</text>
</comment>
<dbReference type="GO" id="GO:0045892">
    <property type="term" value="P:negative regulation of DNA-templated transcription"/>
    <property type="evidence" value="ECO:0007669"/>
    <property type="project" value="TreeGrafter"/>
</dbReference>
<keyword evidence="7 11" id="KW-0805">Transcription regulation</keyword>
<reference evidence="13 14" key="1">
    <citation type="submission" date="2020-08" db="EMBL/GenBank/DDBJ databases">
        <title>Genome sequence of Phycicoccus endophyticus JCM 31784T.</title>
        <authorList>
            <person name="Hyun D.-W."/>
            <person name="Bae J.-W."/>
        </authorList>
    </citation>
    <scope>NUCLEOTIDE SEQUENCE [LARGE SCALE GENOMIC DNA]</scope>
    <source>
        <strain evidence="13 14">JCM 31784</strain>
    </source>
</reference>
<dbReference type="KEGG" id="pei:H9L10_11485"/>
<dbReference type="Pfam" id="PF02467">
    <property type="entry name" value="Whib"/>
    <property type="match status" value="1"/>
</dbReference>
<feature type="binding site" evidence="11">
    <location>
        <position position="25"/>
    </location>
    <ligand>
        <name>[4Fe-4S] cluster</name>
        <dbReference type="ChEBI" id="CHEBI:49883"/>
    </ligand>
</feature>
<accession>A0A7G9QZW7</accession>
<dbReference type="RefSeq" id="WP_187566559.1">
    <property type="nucleotide sequence ID" value="NZ_BMMY01000014.1"/>
</dbReference>
<evidence type="ECO:0000256" key="5">
    <source>
        <dbReference type="ARBA" id="ARBA00023004"/>
    </source>
</evidence>
<keyword evidence="4 11" id="KW-0479">Metal-binding</keyword>
<dbReference type="GO" id="GO:0005737">
    <property type="term" value="C:cytoplasm"/>
    <property type="evidence" value="ECO:0007669"/>
    <property type="project" value="UniProtKB-SubCell"/>
</dbReference>
<name>A0A7G9QZW7_9MICO</name>
<keyword evidence="3 11" id="KW-0004">4Fe-4S</keyword>
<keyword evidence="5 11" id="KW-0408">Iron</keyword>
<evidence type="ECO:0000256" key="2">
    <source>
        <dbReference type="ARBA" id="ARBA00006597"/>
    </source>
</evidence>
<evidence type="ECO:0000256" key="7">
    <source>
        <dbReference type="ARBA" id="ARBA00023015"/>
    </source>
</evidence>
<evidence type="ECO:0000256" key="1">
    <source>
        <dbReference type="ARBA" id="ARBA00004496"/>
    </source>
</evidence>
<keyword evidence="10 11" id="KW-0804">Transcription</keyword>
<evidence type="ECO:0000256" key="9">
    <source>
        <dbReference type="ARBA" id="ARBA00023157"/>
    </source>
</evidence>
<keyword evidence="9 11" id="KW-1015">Disulfide bond</keyword>
<evidence type="ECO:0000313" key="13">
    <source>
        <dbReference type="EMBL" id="QNN48892.1"/>
    </source>
</evidence>
<dbReference type="Proteomes" id="UP000515976">
    <property type="component" value="Chromosome"/>
</dbReference>
<evidence type="ECO:0000256" key="10">
    <source>
        <dbReference type="ARBA" id="ARBA00023163"/>
    </source>
</evidence>
<feature type="binding site" evidence="11">
    <location>
        <position position="56"/>
    </location>
    <ligand>
        <name>[4Fe-4S] cluster</name>
        <dbReference type="ChEBI" id="CHEBI:49883"/>
    </ligand>
</feature>
<evidence type="ECO:0000256" key="11">
    <source>
        <dbReference type="HAMAP-Rule" id="MF_01479"/>
    </source>
</evidence>
<evidence type="ECO:0000256" key="6">
    <source>
        <dbReference type="ARBA" id="ARBA00023014"/>
    </source>
</evidence>
<feature type="domain" description="4Fe-4S Wbl-type" evidence="12">
    <location>
        <begin position="24"/>
        <end position="80"/>
    </location>
</feature>
<proteinExistence type="inferred from homology"/>
<keyword evidence="6 11" id="KW-0411">Iron-sulfur</keyword>
<dbReference type="EMBL" id="CP060712">
    <property type="protein sequence ID" value="QNN48892.1"/>
    <property type="molecule type" value="Genomic_DNA"/>
</dbReference>
<organism evidence="13 14">
    <name type="scientific">Phycicoccus endophyticus</name>
    <dbReference type="NCBI Taxonomy" id="1690220"/>
    <lineage>
        <taxon>Bacteria</taxon>
        <taxon>Bacillati</taxon>
        <taxon>Actinomycetota</taxon>
        <taxon>Actinomycetes</taxon>
        <taxon>Micrococcales</taxon>
        <taxon>Intrasporangiaceae</taxon>
        <taxon>Phycicoccus</taxon>
    </lineage>
</organism>
<evidence type="ECO:0000256" key="8">
    <source>
        <dbReference type="ARBA" id="ARBA00023125"/>
    </source>
</evidence>
<keyword evidence="8 11" id="KW-0238">DNA-binding</keyword>
<dbReference type="GO" id="GO:0051539">
    <property type="term" value="F:4 iron, 4 sulfur cluster binding"/>
    <property type="evidence" value="ECO:0007669"/>
    <property type="project" value="UniProtKB-UniRule"/>
</dbReference>